<dbReference type="PANTHER" id="PTHR14882:SF1">
    <property type="entry name" value="CCDC92 DOMAIN-CONTAINING PROTEIN"/>
    <property type="match status" value="1"/>
</dbReference>
<sequence length="290" mass="32597">MNEVPSYKVGKSCRTVSRLVGPCLQYGRFEMSTAVVSRPPSQTASFHAPHQNRCSFSSSSSESLPPSTKGKPSPPSSDFEELELRIERALKERDNEWRKHEKAQIQFLQNETSNMLKSLHNEINRLGNELREEKRRSAYGEGSEDTLARISELERMILEKEGYTKNLEKKVSTTIQKLQEQITIQSDRIRQLNEELNDRNQTVTHLSQQLRAIKLREAMATSTHRRRASSQLNSTSPPITSPSSPHRIFPPVSSGLLSASVAVTYPGSGATRLSIQKRSTSAIRAPPMPN</sequence>
<evidence type="ECO:0000256" key="1">
    <source>
        <dbReference type="SAM" id="Coils"/>
    </source>
</evidence>
<reference evidence="3 4" key="1">
    <citation type="submission" date="2022-04" db="EMBL/GenBank/DDBJ databases">
        <title>Chromosome-level reference genomes for two strains of Caenorhabditis briggsae: an improved platform for comparative genomics.</title>
        <authorList>
            <person name="Stevens L."/>
            <person name="Andersen E."/>
        </authorList>
    </citation>
    <scope>NUCLEOTIDE SEQUENCE [LARGE SCALE GENOMIC DNA]</scope>
    <source>
        <strain evidence="3">VX34</strain>
        <tissue evidence="3">Whole-organism</tissue>
    </source>
</reference>
<proteinExistence type="predicted"/>
<dbReference type="Proteomes" id="UP000829354">
    <property type="component" value="Chromosome II"/>
</dbReference>
<keyword evidence="4" id="KW-1185">Reference proteome</keyword>
<gene>
    <name evidence="3" type="ORF">L5515_015948</name>
</gene>
<evidence type="ECO:0008006" key="5">
    <source>
        <dbReference type="Google" id="ProtNLM"/>
    </source>
</evidence>
<name>A0AAE9EHG4_CAEBR</name>
<feature type="coiled-coil region" evidence="1">
    <location>
        <begin position="175"/>
        <end position="209"/>
    </location>
</feature>
<keyword evidence="1" id="KW-0175">Coiled coil</keyword>
<dbReference type="AlphaFoldDB" id="A0AAE9EHG4"/>
<organism evidence="3 4">
    <name type="scientific">Caenorhabditis briggsae</name>
    <dbReference type="NCBI Taxonomy" id="6238"/>
    <lineage>
        <taxon>Eukaryota</taxon>
        <taxon>Metazoa</taxon>
        <taxon>Ecdysozoa</taxon>
        <taxon>Nematoda</taxon>
        <taxon>Chromadorea</taxon>
        <taxon>Rhabditida</taxon>
        <taxon>Rhabditina</taxon>
        <taxon>Rhabditomorpha</taxon>
        <taxon>Rhabditoidea</taxon>
        <taxon>Rhabditidae</taxon>
        <taxon>Peloderinae</taxon>
        <taxon>Caenorhabditis</taxon>
    </lineage>
</organism>
<feature type="region of interest" description="Disordered" evidence="2">
    <location>
        <begin position="220"/>
        <end position="247"/>
    </location>
</feature>
<feature type="region of interest" description="Disordered" evidence="2">
    <location>
        <begin position="40"/>
        <end position="80"/>
    </location>
</feature>
<protein>
    <recommendedName>
        <fullName evidence="5">CCDC92/74 N-terminal domain-containing protein</fullName>
    </recommendedName>
</protein>
<feature type="compositionally biased region" description="Low complexity" evidence="2">
    <location>
        <begin position="234"/>
        <end position="245"/>
    </location>
</feature>
<dbReference type="InterPro" id="IPR040370">
    <property type="entry name" value="CCDC74A/CCDC74B/CCDC92"/>
</dbReference>
<evidence type="ECO:0000313" key="4">
    <source>
        <dbReference type="Proteomes" id="UP000829354"/>
    </source>
</evidence>
<evidence type="ECO:0000256" key="2">
    <source>
        <dbReference type="SAM" id="MobiDB-lite"/>
    </source>
</evidence>
<dbReference type="PANTHER" id="PTHR14882">
    <property type="entry name" value="COILED-COIL DOMAIN-CONTAINING 74A"/>
    <property type="match status" value="1"/>
</dbReference>
<dbReference type="EMBL" id="CP092621">
    <property type="protein sequence ID" value="UMM20823.1"/>
    <property type="molecule type" value="Genomic_DNA"/>
</dbReference>
<feature type="coiled-coil region" evidence="1">
    <location>
        <begin position="109"/>
        <end position="136"/>
    </location>
</feature>
<feature type="compositionally biased region" description="Low complexity" evidence="2">
    <location>
        <begin position="55"/>
        <end position="71"/>
    </location>
</feature>
<evidence type="ECO:0000313" key="3">
    <source>
        <dbReference type="EMBL" id="UMM20823.1"/>
    </source>
</evidence>
<accession>A0AAE9EHG4</accession>